<feature type="domain" description="Zinc-ribbon" evidence="4">
    <location>
        <begin position="2"/>
        <end position="24"/>
    </location>
</feature>
<dbReference type="Pfam" id="PF13240">
    <property type="entry name" value="Zn_Ribbon_1"/>
    <property type="match status" value="1"/>
</dbReference>
<dbReference type="PROSITE" id="PS50005">
    <property type="entry name" value="TPR"/>
    <property type="match status" value="1"/>
</dbReference>
<sequence>MFCRRCGEKLEDNVQFCPKCGSPVNQNPVGNRPELEPDLEQKHADRPQGTVKKKAKWPWILAVIVILAAVIIAGVLVMKKQKTKKQYQETVSNADKYLEDMDYEKAEDSYLEAIKLDPKEKETYIKLADLYMEQDEPNKAAQILKIGLKHVDKKDNAELSEKYSLYTYVDEELIPDIGQVKEGEYECSYLQVSEYGFAVDSVHSESGVLNWNIADYDNDGEEELLVLVMDNKSATTMDGGIGTDIDRNEIDLQMYELENGKVVKKDQYQGLVPVLGYGDSEDDGIFLQKTDNNIYICGSCSNHVYIYADGTIVKSFMLTYEDGKFKEQAGQVTETAGSSWEDDDGTAAMMADLAESIGLTKDADTIRKTHVPVFGFQDQPDKMLLRITGENSGYNVSVFYQQPNVENIGKVKLKLQLKFDIDKDEATDEETVSADTYLSVYGAILDQEVGGADTEFGIYNNYYFYDIDKDGVKEMILQTGTCEADYMYDIYTIENGTAKYIGQTNGGHTGFYEDENGGTEPYIVGLTAHMGYETVFHLSINNGQIQIEVISNRELQEGDEYYNASAELPYADITNKSLLSQ</sequence>
<evidence type="ECO:0000256" key="2">
    <source>
        <dbReference type="SAM" id="MobiDB-lite"/>
    </source>
</evidence>
<proteinExistence type="predicted"/>
<name>A0ABT2S3B8_9FIRM</name>
<organism evidence="5 6">
    <name type="scientific">Dorea ammoniilytica</name>
    <dbReference type="NCBI Taxonomy" id="2981788"/>
    <lineage>
        <taxon>Bacteria</taxon>
        <taxon>Bacillati</taxon>
        <taxon>Bacillota</taxon>
        <taxon>Clostridia</taxon>
        <taxon>Lachnospirales</taxon>
        <taxon>Lachnospiraceae</taxon>
        <taxon>Dorea</taxon>
    </lineage>
</organism>
<dbReference type="RefSeq" id="WP_262580829.1">
    <property type="nucleotide sequence ID" value="NZ_JAOQJV010000002.1"/>
</dbReference>
<evidence type="ECO:0000256" key="1">
    <source>
        <dbReference type="PROSITE-ProRule" id="PRU00339"/>
    </source>
</evidence>
<evidence type="ECO:0000313" key="5">
    <source>
        <dbReference type="EMBL" id="MCU6699079.1"/>
    </source>
</evidence>
<dbReference type="SUPFAM" id="SSF48452">
    <property type="entry name" value="TPR-like"/>
    <property type="match status" value="1"/>
</dbReference>
<dbReference type="InterPro" id="IPR011990">
    <property type="entry name" value="TPR-like_helical_dom_sf"/>
</dbReference>
<feature type="transmembrane region" description="Helical" evidence="3">
    <location>
        <begin position="57"/>
        <end position="78"/>
    </location>
</feature>
<keyword evidence="3" id="KW-1133">Transmembrane helix</keyword>
<evidence type="ECO:0000256" key="3">
    <source>
        <dbReference type="SAM" id="Phobius"/>
    </source>
</evidence>
<dbReference type="InterPro" id="IPR019734">
    <property type="entry name" value="TPR_rpt"/>
</dbReference>
<evidence type="ECO:0000259" key="4">
    <source>
        <dbReference type="Pfam" id="PF13240"/>
    </source>
</evidence>
<accession>A0ABT2S3B8</accession>
<keyword evidence="3" id="KW-0812">Transmembrane</keyword>
<keyword evidence="1" id="KW-0802">TPR repeat</keyword>
<protein>
    <submittedName>
        <fullName evidence="5">Zinc-ribbon domain-containing protein</fullName>
    </submittedName>
</protein>
<dbReference type="InterPro" id="IPR026870">
    <property type="entry name" value="Zinc_ribbon_dom"/>
</dbReference>
<feature type="repeat" description="TPR" evidence="1">
    <location>
        <begin position="87"/>
        <end position="120"/>
    </location>
</feature>
<keyword evidence="6" id="KW-1185">Reference proteome</keyword>
<dbReference type="Gene3D" id="1.25.40.10">
    <property type="entry name" value="Tetratricopeptide repeat domain"/>
    <property type="match status" value="1"/>
</dbReference>
<reference evidence="5 6" key="1">
    <citation type="journal article" date="2021" name="ISME Commun">
        <title>Automated analysis of genomic sequences facilitates high-throughput and comprehensive description of bacteria.</title>
        <authorList>
            <person name="Hitch T.C.A."/>
        </authorList>
    </citation>
    <scope>NUCLEOTIDE SEQUENCE [LARGE SCALE GENOMIC DNA]</scope>
    <source>
        <strain evidence="5 6">Sanger_02</strain>
    </source>
</reference>
<gene>
    <name evidence="5" type="ORF">OCV65_02310</name>
</gene>
<comment type="caution">
    <text evidence="5">The sequence shown here is derived from an EMBL/GenBank/DDBJ whole genome shotgun (WGS) entry which is preliminary data.</text>
</comment>
<dbReference type="EMBL" id="JAOQJV010000002">
    <property type="protein sequence ID" value="MCU6699079.1"/>
    <property type="molecule type" value="Genomic_DNA"/>
</dbReference>
<feature type="region of interest" description="Disordered" evidence="2">
    <location>
        <begin position="27"/>
        <end position="50"/>
    </location>
</feature>
<feature type="compositionally biased region" description="Basic and acidic residues" evidence="2">
    <location>
        <begin position="33"/>
        <end position="46"/>
    </location>
</feature>
<dbReference type="Proteomes" id="UP001207605">
    <property type="component" value="Unassembled WGS sequence"/>
</dbReference>
<evidence type="ECO:0000313" key="6">
    <source>
        <dbReference type="Proteomes" id="UP001207605"/>
    </source>
</evidence>
<keyword evidence="3" id="KW-0472">Membrane</keyword>